<dbReference type="UniPathway" id="UPA00251">
    <property type="reaction ID" value="UER00321"/>
</dbReference>
<dbReference type="NCBIfam" id="TIGR01464">
    <property type="entry name" value="hemE"/>
    <property type="match status" value="1"/>
</dbReference>
<dbReference type="FunFam" id="3.20.20.210:FF:000001">
    <property type="entry name" value="Uroporphyrinogen decarboxylase"/>
    <property type="match status" value="1"/>
</dbReference>
<evidence type="ECO:0000256" key="10">
    <source>
        <dbReference type="ARBA" id="ARBA00023239"/>
    </source>
</evidence>
<evidence type="ECO:0000256" key="8">
    <source>
        <dbReference type="ARBA" id="ARBA00022490"/>
    </source>
</evidence>
<accession>D6Z4Z5</accession>
<comment type="caution">
    <text evidence="12">Lacks conserved residue(s) required for the propagation of feature annotation.</text>
</comment>
<dbReference type="HAMAP" id="MF_00218">
    <property type="entry name" value="URO_D"/>
    <property type="match status" value="1"/>
</dbReference>
<evidence type="ECO:0000313" key="17">
    <source>
        <dbReference type="Proteomes" id="UP000001508"/>
    </source>
</evidence>
<dbReference type="RefSeq" id="WP_013164143.1">
    <property type="nucleotide sequence ID" value="NC_014216.1"/>
</dbReference>
<dbReference type="CDD" id="cd00717">
    <property type="entry name" value="URO-D"/>
    <property type="match status" value="1"/>
</dbReference>
<feature type="binding site" evidence="12">
    <location>
        <position position="204"/>
    </location>
    <ligand>
        <name>substrate</name>
    </ligand>
</feature>
<name>D6Z4Z5_DESAT</name>
<evidence type="ECO:0000259" key="15">
    <source>
        <dbReference type="PROSITE" id="PS00906"/>
    </source>
</evidence>
<evidence type="ECO:0000256" key="5">
    <source>
        <dbReference type="ARBA" id="ARBA00011738"/>
    </source>
</evidence>
<dbReference type="STRING" id="589865.DaAHT2_1940"/>
<evidence type="ECO:0000256" key="12">
    <source>
        <dbReference type="HAMAP-Rule" id="MF_00218"/>
    </source>
</evidence>
<dbReference type="AlphaFoldDB" id="D6Z4Z5"/>
<dbReference type="GO" id="GO:0004853">
    <property type="term" value="F:uroporphyrinogen decarboxylase activity"/>
    <property type="evidence" value="ECO:0007669"/>
    <property type="project" value="UniProtKB-UniRule"/>
</dbReference>
<feature type="binding site" evidence="12">
    <location>
        <position position="320"/>
    </location>
    <ligand>
        <name>substrate</name>
    </ligand>
</feature>
<evidence type="ECO:0000256" key="6">
    <source>
        <dbReference type="ARBA" id="ARBA00012288"/>
    </source>
</evidence>
<evidence type="ECO:0000256" key="11">
    <source>
        <dbReference type="ARBA" id="ARBA00023244"/>
    </source>
</evidence>
<feature type="binding site" evidence="12">
    <location>
        <position position="72"/>
    </location>
    <ligand>
        <name>substrate</name>
    </ligand>
</feature>
<keyword evidence="9 12" id="KW-0210">Decarboxylase</keyword>
<dbReference type="GO" id="GO:0006782">
    <property type="term" value="P:protoporphyrinogen IX biosynthetic process"/>
    <property type="evidence" value="ECO:0007669"/>
    <property type="project" value="UniProtKB-UniRule"/>
</dbReference>
<proteinExistence type="inferred from homology"/>
<comment type="function">
    <text evidence="1 12">Catalyzes the decarboxylation of four acetate groups of uroporphyrinogen-III to yield coproporphyrinogen-III.</text>
</comment>
<evidence type="ECO:0000256" key="4">
    <source>
        <dbReference type="ARBA" id="ARBA00009935"/>
    </source>
</evidence>
<dbReference type="PANTHER" id="PTHR21091">
    <property type="entry name" value="METHYLTETRAHYDROFOLATE:HOMOCYSTEINE METHYLTRANSFERASE RELATED"/>
    <property type="match status" value="1"/>
</dbReference>
<dbReference type="PANTHER" id="PTHR21091:SF169">
    <property type="entry name" value="UROPORPHYRINOGEN DECARBOXYLASE"/>
    <property type="match status" value="1"/>
</dbReference>
<comment type="pathway">
    <text evidence="3 12 13">Porphyrin-containing compound metabolism; protoporphyrin-IX biosynthesis; coproporphyrinogen-III from 5-aminolevulinate: step 4/4.</text>
</comment>
<evidence type="ECO:0000256" key="14">
    <source>
        <dbReference type="RuleBase" id="RU004169"/>
    </source>
</evidence>
<evidence type="ECO:0000313" key="16">
    <source>
        <dbReference type="EMBL" id="ADH86620.1"/>
    </source>
</evidence>
<dbReference type="SUPFAM" id="SSF51726">
    <property type="entry name" value="UROD/MetE-like"/>
    <property type="match status" value="1"/>
</dbReference>
<dbReference type="InterPro" id="IPR038071">
    <property type="entry name" value="UROD/MetE-like_sf"/>
</dbReference>
<feature type="binding site" evidence="12">
    <location>
        <position position="149"/>
    </location>
    <ligand>
        <name>substrate</name>
    </ligand>
</feature>
<dbReference type="EMBL" id="CP001940">
    <property type="protein sequence ID" value="ADH86620.1"/>
    <property type="molecule type" value="Genomic_DNA"/>
</dbReference>
<dbReference type="HOGENOM" id="CLU_040933_0_1_7"/>
<sequence>MNTTFLQACRGEPVDYTPVWMMRQAGRYLPEYHTVRSKYTFLDMCKTPEAAAEVTIQPVDLIGVDAAILFSDILVIPEAMGAPLEFHENRGPVFPEPVRDQAAVDRLIVPDPEDKLGYVMAAIRLLRKELANKVPLIGFAGAPFTNATYMIEGGSSKNFFLTKKMMYTAPELYGRLLDKITESTILYLKAQAAAGAQALQIFDSWAGVLAPRDFAEFALPYVKRIISALKESGVDVPLIYFANNGATLLEQSKTVGADVLGLDWRINLDEAAKIVGPGIALQGNLDPCALLLPHDKLEERVARILEQGKAADGHIFNLGHGILPEIPPEQAKFMVDAVHRLSRRA</sequence>
<dbReference type="Proteomes" id="UP000001508">
    <property type="component" value="Chromosome"/>
</dbReference>
<dbReference type="GO" id="GO:0005829">
    <property type="term" value="C:cytosol"/>
    <property type="evidence" value="ECO:0007669"/>
    <property type="project" value="TreeGrafter"/>
</dbReference>
<dbReference type="Pfam" id="PF01208">
    <property type="entry name" value="URO-D"/>
    <property type="match status" value="1"/>
</dbReference>
<dbReference type="FunCoup" id="D6Z4Z5">
    <property type="interactions" value="441"/>
</dbReference>
<dbReference type="Gene3D" id="3.20.20.210">
    <property type="match status" value="1"/>
</dbReference>
<gene>
    <name evidence="12" type="primary">hemE</name>
    <name evidence="16" type="ordered locus">DaAHT2_1940</name>
</gene>
<feature type="site" description="Transition state stabilizer" evidence="12">
    <location>
        <position position="72"/>
    </location>
</feature>
<dbReference type="PROSITE" id="PS00906">
    <property type="entry name" value="UROD_1"/>
    <property type="match status" value="1"/>
</dbReference>
<feature type="domain" description="Uroporphyrinogen decarboxylase (URO-D)" evidence="15">
    <location>
        <begin position="18"/>
        <end position="27"/>
    </location>
</feature>
<dbReference type="InterPro" id="IPR006361">
    <property type="entry name" value="Uroporphyrinogen_deCO2ase_HemE"/>
</dbReference>
<comment type="subunit">
    <text evidence="5 12">Homodimer.</text>
</comment>
<protein>
    <recommendedName>
        <fullName evidence="7 12">Uroporphyrinogen decarboxylase</fullName>
        <shortName evidence="12">UPD</shortName>
        <shortName evidence="12">URO-D</shortName>
        <ecNumber evidence="6 12">4.1.1.37</ecNumber>
    </recommendedName>
</protein>
<dbReference type="OrthoDB" id="9806656at2"/>
<reference evidence="17" key="1">
    <citation type="submission" date="2010-02" db="EMBL/GenBank/DDBJ databases">
        <title>Complete sequence of Desulfurivibrio alkaliphilus AHT2.</title>
        <authorList>
            <consortium name="US DOE Joint Genome Institute"/>
            <person name="Pitluck S."/>
            <person name="Chertkov O."/>
            <person name="Detter J.C."/>
            <person name="Han C."/>
            <person name="Tapia R."/>
            <person name="Larimer F."/>
            <person name="Land M."/>
            <person name="Hauser L."/>
            <person name="Kyrpides N."/>
            <person name="Mikhailova N."/>
            <person name="Sorokin D.Y."/>
            <person name="Muyzer G."/>
            <person name="Woyke T."/>
        </authorList>
    </citation>
    <scope>NUCLEOTIDE SEQUENCE [LARGE SCALE GENOMIC DNA]</scope>
    <source>
        <strain evidence="17">DSM 19089 / UNIQEM U267 / AHT2</strain>
    </source>
</reference>
<keyword evidence="11 12" id="KW-0627">Porphyrin biosynthesis</keyword>
<evidence type="ECO:0000256" key="13">
    <source>
        <dbReference type="RuleBase" id="RU000554"/>
    </source>
</evidence>
<dbReference type="KEGG" id="dak:DaAHT2_1940"/>
<evidence type="ECO:0000256" key="1">
    <source>
        <dbReference type="ARBA" id="ARBA00002448"/>
    </source>
</evidence>
<dbReference type="EC" id="4.1.1.37" evidence="6 12"/>
<dbReference type="InterPro" id="IPR000257">
    <property type="entry name" value="Uroporphyrinogen_deCOase"/>
</dbReference>
<evidence type="ECO:0000256" key="2">
    <source>
        <dbReference type="ARBA" id="ARBA00004496"/>
    </source>
</evidence>
<comment type="similarity">
    <text evidence="4 12 14">Belongs to the uroporphyrinogen decarboxylase family.</text>
</comment>
<dbReference type="InParanoid" id="D6Z4Z5"/>
<keyword evidence="17" id="KW-1185">Reference proteome</keyword>
<keyword evidence="10 12" id="KW-0456">Lyase</keyword>
<dbReference type="eggNOG" id="COG0407">
    <property type="taxonomic scope" value="Bacteria"/>
</dbReference>
<feature type="binding site" evidence="12">
    <location>
        <begin position="23"/>
        <end position="27"/>
    </location>
    <ligand>
        <name>substrate</name>
    </ligand>
</feature>
<keyword evidence="8 12" id="KW-0963">Cytoplasm</keyword>
<comment type="catalytic activity">
    <reaction evidence="12 13">
        <text>uroporphyrinogen III + 4 H(+) = coproporphyrinogen III + 4 CO2</text>
        <dbReference type="Rhea" id="RHEA:19865"/>
        <dbReference type="ChEBI" id="CHEBI:15378"/>
        <dbReference type="ChEBI" id="CHEBI:16526"/>
        <dbReference type="ChEBI" id="CHEBI:57308"/>
        <dbReference type="ChEBI" id="CHEBI:57309"/>
        <dbReference type="EC" id="4.1.1.37"/>
    </reaction>
</comment>
<evidence type="ECO:0000256" key="7">
    <source>
        <dbReference type="ARBA" id="ARBA00014308"/>
    </source>
</evidence>
<organism evidence="16 17">
    <name type="scientific">Desulfurivibrio alkaliphilus (strain DSM 19089 / UNIQEM U267 / AHT2)</name>
    <dbReference type="NCBI Taxonomy" id="589865"/>
    <lineage>
        <taxon>Bacteria</taxon>
        <taxon>Pseudomonadati</taxon>
        <taxon>Thermodesulfobacteriota</taxon>
        <taxon>Desulfobulbia</taxon>
        <taxon>Desulfobulbales</taxon>
        <taxon>Desulfobulbaceae</taxon>
        <taxon>Desulfurivibrio</taxon>
    </lineage>
</organism>
<evidence type="ECO:0000256" key="3">
    <source>
        <dbReference type="ARBA" id="ARBA00004804"/>
    </source>
</evidence>
<comment type="subcellular location">
    <subcellularLocation>
        <location evidence="2 12">Cytoplasm</location>
    </subcellularLocation>
</comment>
<evidence type="ECO:0000256" key="9">
    <source>
        <dbReference type="ARBA" id="ARBA00022793"/>
    </source>
</evidence>